<dbReference type="PANTHER" id="PTHR23026:SF123">
    <property type="entry name" value="NAD(P)H NITROREDUCTASE RV3131-RELATED"/>
    <property type="match status" value="1"/>
</dbReference>
<dbReference type="RefSeq" id="WP_251804130.1">
    <property type="nucleotide sequence ID" value="NZ_JAMQOL010000076.1"/>
</dbReference>
<sequence>MGSLVLVPSDKVLAECVRSATSAPSLHNSQPWRFVIIGNTVEVYADPDRRLLVLDPAGREQLISVGAALFTLRLAVSRAGFASRTRLFPSPDEPDLVARLTVKGRAPVSSSAQALAAAIPHRHTNRWAFTAAPVPEAVLNSLRDAAQRERAVLTVAAPPARAAILGLARSADRWLRARPGYGTELARWTATGQDRDGVPPWATGVADVRGTMPLRDFAEASVAPRPVETFEPQPTILALATAGDRPADWVRAGQALQRVLLSATCQQLAAMPISQLVEVPAVRNVLSNAAGGLSVQMVLRVGYGAARAGTPRRPLAEVLTTRRAPAEAQPRAARGTRRARAAAR</sequence>
<dbReference type="SUPFAM" id="SSF55469">
    <property type="entry name" value="FMN-dependent nitroreductase-like"/>
    <property type="match status" value="2"/>
</dbReference>
<reference evidence="2 3" key="1">
    <citation type="submission" date="2022-06" db="EMBL/GenBank/DDBJ databases">
        <title>Actinoplanes abujensis sp. nov., isolated from Nigerian arid soil.</title>
        <authorList>
            <person name="Ding P."/>
        </authorList>
    </citation>
    <scope>NUCLEOTIDE SEQUENCE [LARGE SCALE GENOMIC DNA]</scope>
    <source>
        <strain evidence="3">TRM88002</strain>
    </source>
</reference>
<feature type="compositionally biased region" description="Low complexity" evidence="1">
    <location>
        <begin position="322"/>
        <end position="333"/>
    </location>
</feature>
<feature type="compositionally biased region" description="Basic residues" evidence="1">
    <location>
        <begin position="334"/>
        <end position="344"/>
    </location>
</feature>
<organism evidence="2 3">
    <name type="scientific">Paractinoplanes hotanensis</name>
    <dbReference type="NCBI Taxonomy" id="2906497"/>
    <lineage>
        <taxon>Bacteria</taxon>
        <taxon>Bacillati</taxon>
        <taxon>Actinomycetota</taxon>
        <taxon>Actinomycetes</taxon>
        <taxon>Micromonosporales</taxon>
        <taxon>Micromonosporaceae</taxon>
        <taxon>Paractinoplanes</taxon>
    </lineage>
</organism>
<dbReference type="PANTHER" id="PTHR23026">
    <property type="entry name" value="NADPH NITROREDUCTASE"/>
    <property type="match status" value="1"/>
</dbReference>
<evidence type="ECO:0000313" key="2">
    <source>
        <dbReference type="EMBL" id="MCM4084377.1"/>
    </source>
</evidence>
<dbReference type="Gene3D" id="3.40.109.10">
    <property type="entry name" value="NADH Oxidase"/>
    <property type="match status" value="2"/>
</dbReference>
<evidence type="ECO:0000256" key="1">
    <source>
        <dbReference type="SAM" id="MobiDB-lite"/>
    </source>
</evidence>
<evidence type="ECO:0000313" key="3">
    <source>
        <dbReference type="Proteomes" id="UP001523216"/>
    </source>
</evidence>
<comment type="caution">
    <text evidence="2">The sequence shown here is derived from an EMBL/GenBank/DDBJ whole genome shotgun (WGS) entry which is preliminary data.</text>
</comment>
<name>A0ABT0YFU2_9ACTN</name>
<dbReference type="InterPro" id="IPR050627">
    <property type="entry name" value="Nitroreductase/BluB"/>
</dbReference>
<feature type="region of interest" description="Disordered" evidence="1">
    <location>
        <begin position="321"/>
        <end position="344"/>
    </location>
</feature>
<dbReference type="Proteomes" id="UP001523216">
    <property type="component" value="Unassembled WGS sequence"/>
</dbReference>
<dbReference type="NCBIfam" id="NF047509">
    <property type="entry name" value="Rv3131_FMN_oxido"/>
    <property type="match status" value="1"/>
</dbReference>
<dbReference type="InterPro" id="IPR000415">
    <property type="entry name" value="Nitroreductase-like"/>
</dbReference>
<accession>A0ABT0YFU2</accession>
<gene>
    <name evidence="2" type="ORF">LXN57_43270</name>
</gene>
<keyword evidence="3" id="KW-1185">Reference proteome</keyword>
<dbReference type="EMBL" id="JAMQOL010000076">
    <property type="protein sequence ID" value="MCM4084377.1"/>
    <property type="molecule type" value="Genomic_DNA"/>
</dbReference>
<proteinExistence type="predicted"/>
<protein>
    <submittedName>
        <fullName evidence="2">Nitroreductase family protein</fullName>
    </submittedName>
</protein>